<comment type="catalytic activity">
    <reaction evidence="1">
        <text>ATP + protein L-histidine = ADP + protein N-phospho-L-histidine.</text>
        <dbReference type="EC" id="2.7.13.3"/>
    </reaction>
</comment>
<dbReference type="Pfam" id="PF01590">
    <property type="entry name" value="GAF"/>
    <property type="match status" value="1"/>
</dbReference>
<dbReference type="EC" id="2.7.13.3" evidence="2"/>
<dbReference type="SMART" id="SM00387">
    <property type="entry name" value="HATPase_c"/>
    <property type="match status" value="1"/>
</dbReference>
<dbReference type="InterPro" id="IPR003594">
    <property type="entry name" value="HATPase_dom"/>
</dbReference>
<dbReference type="Pfam" id="PF02518">
    <property type="entry name" value="HATPase_c"/>
    <property type="match status" value="1"/>
</dbReference>
<dbReference type="InterPro" id="IPR005467">
    <property type="entry name" value="His_kinase_dom"/>
</dbReference>
<keyword evidence="5" id="KW-0808">Transferase</keyword>
<dbReference type="InterPro" id="IPR003661">
    <property type="entry name" value="HisK_dim/P_dom"/>
</dbReference>
<dbReference type="Gene3D" id="3.30.450.40">
    <property type="match status" value="1"/>
</dbReference>
<evidence type="ECO:0000256" key="1">
    <source>
        <dbReference type="ARBA" id="ARBA00000085"/>
    </source>
</evidence>
<reference evidence="5 6" key="1">
    <citation type="submission" date="2016-10" db="EMBL/GenBank/DDBJ databases">
        <authorList>
            <person name="de Groot N.N."/>
        </authorList>
    </citation>
    <scope>NUCLEOTIDE SEQUENCE [LARGE SCALE GENOMIC DNA]</scope>
    <source>
        <strain evidence="5 6">MAR_2009_71</strain>
    </source>
</reference>
<dbReference type="Gene3D" id="3.30.565.10">
    <property type="entry name" value="Histidine kinase-like ATPase, C-terminal domain"/>
    <property type="match status" value="1"/>
</dbReference>
<dbReference type="InterPro" id="IPR036097">
    <property type="entry name" value="HisK_dim/P_sf"/>
</dbReference>
<dbReference type="AlphaFoldDB" id="A0A1H4Q0V8"/>
<dbReference type="Gene3D" id="1.10.287.130">
    <property type="match status" value="1"/>
</dbReference>
<accession>A0A1H4Q0V8</accession>
<dbReference type="CDD" id="cd00082">
    <property type="entry name" value="HisKA"/>
    <property type="match status" value="1"/>
</dbReference>
<dbReference type="SMART" id="SM00388">
    <property type="entry name" value="HisKA"/>
    <property type="match status" value="1"/>
</dbReference>
<dbReference type="InterPro" id="IPR003018">
    <property type="entry name" value="GAF"/>
</dbReference>
<dbReference type="PROSITE" id="PS50109">
    <property type="entry name" value="HIS_KIN"/>
    <property type="match status" value="1"/>
</dbReference>
<gene>
    <name evidence="5" type="ORF">SAMN05192540_2438</name>
</gene>
<dbReference type="InterPro" id="IPR036890">
    <property type="entry name" value="HATPase_C_sf"/>
</dbReference>
<keyword evidence="5" id="KW-0418">Kinase</keyword>
<dbReference type="Pfam" id="PF00512">
    <property type="entry name" value="HisKA"/>
    <property type="match status" value="1"/>
</dbReference>
<dbReference type="RefSeq" id="WP_074673018.1">
    <property type="nucleotide sequence ID" value="NZ_FNTB01000001.1"/>
</dbReference>
<evidence type="ECO:0000256" key="2">
    <source>
        <dbReference type="ARBA" id="ARBA00012438"/>
    </source>
</evidence>
<feature type="coiled-coil region" evidence="3">
    <location>
        <begin position="150"/>
        <end position="177"/>
    </location>
</feature>
<dbReference type="OrthoDB" id="9811889at2"/>
<dbReference type="PANTHER" id="PTHR43102">
    <property type="entry name" value="SLR1143 PROTEIN"/>
    <property type="match status" value="1"/>
</dbReference>
<dbReference type="EMBL" id="FNTB01000001">
    <property type="protein sequence ID" value="SEC13092.1"/>
    <property type="molecule type" value="Genomic_DNA"/>
</dbReference>
<dbReference type="InterPro" id="IPR029016">
    <property type="entry name" value="GAF-like_dom_sf"/>
</dbReference>
<sequence length="404" mass="45977">MVKPEIPKNEQTRLEVLNSFNVLDTLEEKEYDAITRIAAEICDTPMALVSLVDKDRQWFKSHHGIDATETPRELAFCAHAINSPNSLLIVNDANKDERFFDNPLVTGGPSVQFYAGAPLNTKEGASIGTLCVIDTKPRQAFSEKQQACLKDLADQVIAQLELRKQNIQQKLINEELRIKNDQLKHLSYRLAHDMKTPLLGISSMVAFINEDYVDLMKDTEIPSYLGTIDNRVEYMEALINGIINYNSITNAEIKLEKFNVTKELQQVLHKHSDIHNVKLQLINCDQIINQSLNSFDQIFRDLFSNSLKFANSPSTEIIVTFNEDQEFYYFTYEDNGPGIAEKYWKKVFGLFEKLGTDDAKDTGIGLTTIKILIEKLGGQIRINNRENNKEGVFFSFSLAKFHAL</sequence>
<proteinExistence type="predicted"/>
<keyword evidence="3" id="KW-0175">Coiled coil</keyword>
<feature type="domain" description="Histidine kinase" evidence="4">
    <location>
        <begin position="189"/>
        <end position="402"/>
    </location>
</feature>
<dbReference type="SMART" id="SM00065">
    <property type="entry name" value="GAF"/>
    <property type="match status" value="1"/>
</dbReference>
<dbReference type="PANTHER" id="PTHR43102:SF2">
    <property type="entry name" value="GAF DOMAIN-CONTAINING PROTEIN"/>
    <property type="match status" value="1"/>
</dbReference>
<organism evidence="5 6">
    <name type="scientific">Maribacter dokdonensis</name>
    <dbReference type="NCBI Taxonomy" id="320912"/>
    <lineage>
        <taxon>Bacteria</taxon>
        <taxon>Pseudomonadati</taxon>
        <taxon>Bacteroidota</taxon>
        <taxon>Flavobacteriia</taxon>
        <taxon>Flavobacteriales</taxon>
        <taxon>Flavobacteriaceae</taxon>
        <taxon>Maribacter</taxon>
    </lineage>
</organism>
<evidence type="ECO:0000313" key="6">
    <source>
        <dbReference type="Proteomes" id="UP000183038"/>
    </source>
</evidence>
<dbReference type="SUPFAM" id="SSF55874">
    <property type="entry name" value="ATPase domain of HSP90 chaperone/DNA topoisomerase II/histidine kinase"/>
    <property type="match status" value="1"/>
</dbReference>
<dbReference type="Proteomes" id="UP000183038">
    <property type="component" value="Unassembled WGS sequence"/>
</dbReference>
<dbReference type="GO" id="GO:0000155">
    <property type="term" value="F:phosphorelay sensor kinase activity"/>
    <property type="evidence" value="ECO:0007669"/>
    <property type="project" value="InterPro"/>
</dbReference>
<dbReference type="SUPFAM" id="SSF47384">
    <property type="entry name" value="Homodimeric domain of signal transducing histidine kinase"/>
    <property type="match status" value="1"/>
</dbReference>
<protein>
    <recommendedName>
        <fullName evidence="2">histidine kinase</fullName>
        <ecNumber evidence="2">2.7.13.3</ecNumber>
    </recommendedName>
</protein>
<name>A0A1H4Q0V8_9FLAO</name>
<dbReference type="SUPFAM" id="SSF55781">
    <property type="entry name" value="GAF domain-like"/>
    <property type="match status" value="1"/>
</dbReference>
<evidence type="ECO:0000256" key="3">
    <source>
        <dbReference type="SAM" id="Coils"/>
    </source>
</evidence>
<evidence type="ECO:0000259" key="4">
    <source>
        <dbReference type="PROSITE" id="PS50109"/>
    </source>
</evidence>
<evidence type="ECO:0000313" key="5">
    <source>
        <dbReference type="EMBL" id="SEC13092.1"/>
    </source>
</evidence>